<dbReference type="Proteomes" id="UP000315010">
    <property type="component" value="Unassembled WGS sequence"/>
</dbReference>
<evidence type="ECO:0000256" key="1">
    <source>
        <dbReference type="SAM" id="Phobius"/>
    </source>
</evidence>
<organism evidence="2 3">
    <name type="scientific">Novipirellula herctigrandis</name>
    <dbReference type="NCBI Taxonomy" id="2527986"/>
    <lineage>
        <taxon>Bacteria</taxon>
        <taxon>Pseudomonadati</taxon>
        <taxon>Planctomycetota</taxon>
        <taxon>Planctomycetia</taxon>
        <taxon>Pirellulales</taxon>
        <taxon>Pirellulaceae</taxon>
        <taxon>Novipirellula</taxon>
    </lineage>
</organism>
<dbReference type="Pfam" id="PF09656">
    <property type="entry name" value="PGPGW"/>
    <property type="match status" value="1"/>
</dbReference>
<dbReference type="AlphaFoldDB" id="A0A5C5YYZ2"/>
<dbReference type="InterPro" id="IPR019099">
    <property type="entry name" value="Uncharacterised_PGPGW_TM"/>
</dbReference>
<keyword evidence="1" id="KW-1133">Transmembrane helix</keyword>
<keyword evidence="1 2" id="KW-0812">Transmembrane</keyword>
<protein>
    <submittedName>
        <fullName evidence="2">Putative transmembrane protein (PGPGW)</fullName>
    </submittedName>
</protein>
<dbReference type="RefSeq" id="WP_419193989.1">
    <property type="nucleotide sequence ID" value="NZ_SJPJ01000001.1"/>
</dbReference>
<feature type="transmembrane region" description="Helical" evidence="1">
    <location>
        <begin position="6"/>
        <end position="32"/>
    </location>
</feature>
<keyword evidence="3" id="KW-1185">Reference proteome</keyword>
<reference evidence="2 3" key="1">
    <citation type="submission" date="2019-02" db="EMBL/GenBank/DDBJ databases">
        <title>Deep-cultivation of Planctomycetes and their phenomic and genomic characterization uncovers novel biology.</title>
        <authorList>
            <person name="Wiegand S."/>
            <person name="Jogler M."/>
            <person name="Boedeker C."/>
            <person name="Pinto D."/>
            <person name="Vollmers J."/>
            <person name="Rivas-Marin E."/>
            <person name="Kohn T."/>
            <person name="Peeters S.H."/>
            <person name="Heuer A."/>
            <person name="Rast P."/>
            <person name="Oberbeckmann S."/>
            <person name="Bunk B."/>
            <person name="Jeske O."/>
            <person name="Meyerdierks A."/>
            <person name="Storesund J.E."/>
            <person name="Kallscheuer N."/>
            <person name="Luecker S."/>
            <person name="Lage O.M."/>
            <person name="Pohl T."/>
            <person name="Merkel B.J."/>
            <person name="Hornburger P."/>
            <person name="Mueller R.-W."/>
            <person name="Bruemmer F."/>
            <person name="Labrenz M."/>
            <person name="Spormann A.M."/>
            <person name="Op Den Camp H."/>
            <person name="Overmann J."/>
            <person name="Amann R."/>
            <person name="Jetten M.S.M."/>
            <person name="Mascher T."/>
            <person name="Medema M.H."/>
            <person name="Devos D.P."/>
            <person name="Kaster A.-K."/>
            <person name="Ovreas L."/>
            <person name="Rohde M."/>
            <person name="Galperin M.Y."/>
            <person name="Jogler C."/>
        </authorList>
    </citation>
    <scope>NUCLEOTIDE SEQUENCE [LARGE SCALE GENOMIC DNA]</scope>
    <source>
        <strain evidence="2 3">CA13</strain>
    </source>
</reference>
<evidence type="ECO:0000313" key="3">
    <source>
        <dbReference type="Proteomes" id="UP000315010"/>
    </source>
</evidence>
<dbReference type="EMBL" id="SJPJ01000001">
    <property type="protein sequence ID" value="TWT79936.1"/>
    <property type="molecule type" value="Genomic_DNA"/>
</dbReference>
<evidence type="ECO:0000313" key="2">
    <source>
        <dbReference type="EMBL" id="TWT79936.1"/>
    </source>
</evidence>
<name>A0A5C5YYZ2_9BACT</name>
<sequence length="131" mass="14776">MNRDEIFWFLAASSVVMFVGSLIAVPAIIVRLPEDYFAHRHRHPIKPSGKRIGMHYVWLAGKNLLGVAFVVMGIAMLVLPGQGILSMLIGLSLLNFPGKYHLEQLIVSRDPVLRSLNWIRHRAGKPSLRLR</sequence>
<gene>
    <name evidence="2" type="ORF">CA13_13470</name>
</gene>
<accession>A0A5C5YYZ2</accession>
<feature type="transmembrane region" description="Helical" evidence="1">
    <location>
        <begin position="53"/>
        <end position="78"/>
    </location>
</feature>
<keyword evidence="1" id="KW-0472">Membrane</keyword>
<comment type="caution">
    <text evidence="2">The sequence shown here is derived from an EMBL/GenBank/DDBJ whole genome shotgun (WGS) entry which is preliminary data.</text>
</comment>
<proteinExistence type="predicted"/>